<feature type="region of interest" description="Disordered" evidence="1">
    <location>
        <begin position="61"/>
        <end position="80"/>
    </location>
</feature>
<dbReference type="Proteomes" id="UP000282674">
    <property type="component" value="Unassembled WGS sequence"/>
</dbReference>
<feature type="compositionally biased region" description="Basic and acidic residues" evidence="1">
    <location>
        <begin position="170"/>
        <end position="182"/>
    </location>
</feature>
<keyword evidence="2" id="KW-0489">Methyltransferase</keyword>
<dbReference type="InterPro" id="IPR029063">
    <property type="entry name" value="SAM-dependent_MTases_sf"/>
</dbReference>
<keyword evidence="2" id="KW-0808">Transferase</keyword>
<dbReference type="SUPFAM" id="SSF53335">
    <property type="entry name" value="S-adenosyl-L-methionine-dependent methyltransferases"/>
    <property type="match status" value="1"/>
</dbReference>
<protein>
    <submittedName>
        <fullName evidence="2">Methyltransferase domain-containing protein</fullName>
    </submittedName>
</protein>
<dbReference type="EMBL" id="RFFG01000095">
    <property type="protein sequence ID" value="RMI37957.1"/>
    <property type="molecule type" value="Genomic_DNA"/>
</dbReference>
<dbReference type="Gene3D" id="3.40.50.150">
    <property type="entry name" value="Vaccinia Virus protein VP39"/>
    <property type="match status" value="2"/>
</dbReference>
<evidence type="ECO:0000313" key="3">
    <source>
        <dbReference type="Proteomes" id="UP000282674"/>
    </source>
</evidence>
<proteinExistence type="predicted"/>
<organism evidence="2 3">
    <name type="scientific">Actinomadura harenae</name>
    <dbReference type="NCBI Taxonomy" id="2483351"/>
    <lineage>
        <taxon>Bacteria</taxon>
        <taxon>Bacillati</taxon>
        <taxon>Actinomycetota</taxon>
        <taxon>Actinomycetes</taxon>
        <taxon>Streptosporangiales</taxon>
        <taxon>Thermomonosporaceae</taxon>
        <taxon>Actinomadura</taxon>
    </lineage>
</organism>
<dbReference type="GO" id="GO:0032259">
    <property type="term" value="P:methylation"/>
    <property type="evidence" value="ECO:0007669"/>
    <property type="project" value="UniProtKB-KW"/>
</dbReference>
<dbReference type="Pfam" id="PF13489">
    <property type="entry name" value="Methyltransf_23"/>
    <property type="match status" value="1"/>
</dbReference>
<evidence type="ECO:0000313" key="2">
    <source>
        <dbReference type="EMBL" id="RMI37957.1"/>
    </source>
</evidence>
<comment type="caution">
    <text evidence="2">The sequence shown here is derived from an EMBL/GenBank/DDBJ whole genome shotgun (WGS) entry which is preliminary data.</text>
</comment>
<evidence type="ECO:0000256" key="1">
    <source>
        <dbReference type="SAM" id="MobiDB-lite"/>
    </source>
</evidence>
<dbReference type="AlphaFoldDB" id="A0A3M2LKG1"/>
<accession>A0A3M2LKG1</accession>
<gene>
    <name evidence="2" type="ORF">EBO15_34325</name>
</gene>
<name>A0A3M2LKG1_9ACTN</name>
<sequence length="406" mass="42593">MVRHNAQRVGSIPLPGVTRGTSFRMVRITFPHPARRVMSGDGGERKLIHGENRSKALLPVPAQPPEPTIASLREAPGASGEADGDALGPYWTFYWAVAAAQLARWLPRNPARVLDLSGGAGRFARQAARSGHTVIEVLDRPPEAPVPAVPGDDHAPDGPAPGVLAGGRVPEARGEVAPEDGARANGVPANGARSGARSSRGRPSNGTPGGFAPGPRTPLGRSGLRVPGLVPARPVFPPGEVRRVVGDPGAASFLADGCVDAVVAENRMLSRHLVAESTVAEIARVLRPGGRVLMTVDSLTLGMALLAEQNCWAHLSDVPRAEVVLVPWPDGTITRCFQADELRELLTDAGLEVEWIRPRTALSASTVEHVLATSPGALPRLVRTELNVPPGDESLGIHLLASAVRV</sequence>
<dbReference type="GO" id="GO:0008168">
    <property type="term" value="F:methyltransferase activity"/>
    <property type="evidence" value="ECO:0007669"/>
    <property type="project" value="UniProtKB-KW"/>
</dbReference>
<feature type="region of interest" description="Disordered" evidence="1">
    <location>
        <begin position="133"/>
        <end position="225"/>
    </location>
</feature>
<feature type="compositionally biased region" description="Low complexity" evidence="1">
    <location>
        <begin position="188"/>
        <end position="206"/>
    </location>
</feature>
<keyword evidence="3" id="KW-1185">Reference proteome</keyword>
<reference evidence="2 3" key="1">
    <citation type="submission" date="2018-10" db="EMBL/GenBank/DDBJ databases">
        <title>Isolation from soil.</title>
        <authorList>
            <person name="Hu J."/>
        </authorList>
    </citation>
    <scope>NUCLEOTIDE SEQUENCE [LARGE SCALE GENOMIC DNA]</scope>
    <source>
        <strain evidence="2 3">NEAU-Ht49</strain>
    </source>
</reference>